<dbReference type="InterPro" id="IPR002288">
    <property type="entry name" value="DNA_gyrase_B_C"/>
</dbReference>
<dbReference type="Pfam" id="PF00986">
    <property type="entry name" value="DNA_gyraseB_C"/>
    <property type="match status" value="1"/>
</dbReference>
<keyword evidence="6" id="KW-0547">Nucleotide-binding</keyword>
<dbReference type="InterPro" id="IPR000565">
    <property type="entry name" value="Topo_IIA_B"/>
</dbReference>
<evidence type="ECO:0000256" key="5">
    <source>
        <dbReference type="ARBA" id="ARBA00022723"/>
    </source>
</evidence>
<feature type="domain" description="Hint" evidence="13">
    <location>
        <begin position="633"/>
        <end position="736"/>
    </location>
</feature>
<dbReference type="PANTHER" id="PTHR45866:SF1">
    <property type="entry name" value="DNA GYRASE SUBUNIT B, MITOCHONDRIAL"/>
    <property type="match status" value="1"/>
</dbReference>
<dbReference type="InterPro" id="IPR003587">
    <property type="entry name" value="Hint_dom_N"/>
</dbReference>
<dbReference type="InterPro" id="IPR018522">
    <property type="entry name" value="TopoIIA_CS"/>
</dbReference>
<evidence type="ECO:0000256" key="8">
    <source>
        <dbReference type="ARBA" id="ARBA00022842"/>
    </source>
</evidence>
<dbReference type="InterPro" id="IPR003586">
    <property type="entry name" value="Hint_dom_C"/>
</dbReference>
<dbReference type="Pfam" id="PF13392">
    <property type="entry name" value="HNH_3"/>
    <property type="match status" value="1"/>
</dbReference>
<dbReference type="PROSITE" id="PS50818">
    <property type="entry name" value="INTEIN_C_TER"/>
    <property type="match status" value="1"/>
</dbReference>
<dbReference type="Pfam" id="PF00204">
    <property type="entry name" value="DNA_gyraseB"/>
    <property type="match status" value="1"/>
</dbReference>
<keyword evidence="7" id="KW-0067">ATP-binding</keyword>
<proteinExistence type="inferred from homology"/>
<dbReference type="NCBIfam" id="TIGR01445">
    <property type="entry name" value="intein_Nterm"/>
    <property type="match status" value="2"/>
</dbReference>
<dbReference type="Pfam" id="PF01751">
    <property type="entry name" value="Toprim"/>
    <property type="match status" value="1"/>
</dbReference>
<dbReference type="SMART" id="SM00305">
    <property type="entry name" value="HintC"/>
    <property type="match status" value="1"/>
</dbReference>
<dbReference type="AlphaFoldDB" id="A0A1W1BU00"/>
<dbReference type="SUPFAM" id="SSF56719">
    <property type="entry name" value="Type II DNA topoisomerase"/>
    <property type="match status" value="3"/>
</dbReference>
<feature type="domain" description="Hint" evidence="13">
    <location>
        <begin position="137"/>
        <end position="240"/>
    </location>
</feature>
<name>A0A1W1BU00_9ZZZZ</name>
<reference evidence="14" key="1">
    <citation type="submission" date="2016-10" db="EMBL/GenBank/DDBJ databases">
        <authorList>
            <person name="de Groot N.N."/>
        </authorList>
    </citation>
    <scope>NUCLEOTIDE SEQUENCE</scope>
</reference>
<dbReference type="InterPro" id="IPR013506">
    <property type="entry name" value="Topo_IIA_bsu_dom2"/>
</dbReference>
<dbReference type="GO" id="GO:0003918">
    <property type="term" value="F:DNA topoisomerase type II (double strand cut, ATP-hydrolyzing) activity"/>
    <property type="evidence" value="ECO:0007669"/>
    <property type="project" value="UniProtKB-EC"/>
</dbReference>
<evidence type="ECO:0000256" key="1">
    <source>
        <dbReference type="ARBA" id="ARBA00000185"/>
    </source>
</evidence>
<accession>A0A1W1BU00</accession>
<dbReference type="Pfam" id="PF21249">
    <property type="entry name" value="GyrB_hook"/>
    <property type="match status" value="1"/>
</dbReference>
<dbReference type="GO" id="GO:0016539">
    <property type="term" value="P:intein-mediated protein splicing"/>
    <property type="evidence" value="ECO:0007669"/>
    <property type="project" value="InterPro"/>
</dbReference>
<organism evidence="14">
    <name type="scientific">hydrothermal vent metagenome</name>
    <dbReference type="NCBI Taxonomy" id="652676"/>
    <lineage>
        <taxon>unclassified sequences</taxon>
        <taxon>metagenomes</taxon>
        <taxon>ecological metagenomes</taxon>
    </lineage>
</organism>
<evidence type="ECO:0000256" key="4">
    <source>
        <dbReference type="ARBA" id="ARBA00022490"/>
    </source>
</evidence>
<comment type="similarity">
    <text evidence="2">Belongs to the type II topoisomerase GyrB family.</text>
</comment>
<evidence type="ECO:0000256" key="10">
    <source>
        <dbReference type="ARBA" id="ARBA00023125"/>
    </source>
</evidence>
<keyword evidence="8" id="KW-0460">Magnesium</keyword>
<dbReference type="GO" id="GO:0003677">
    <property type="term" value="F:DNA binding"/>
    <property type="evidence" value="ECO:0007669"/>
    <property type="project" value="UniProtKB-KW"/>
</dbReference>
<dbReference type="InterPro" id="IPR030934">
    <property type="entry name" value="Intein_C"/>
</dbReference>
<comment type="catalytic activity">
    <reaction evidence="1">
        <text>ATP-dependent breakage, passage and rejoining of double-stranded DNA.</text>
        <dbReference type="EC" id="5.6.2.2"/>
    </reaction>
</comment>
<dbReference type="GO" id="GO:0005524">
    <property type="term" value="F:ATP binding"/>
    <property type="evidence" value="ECO:0007669"/>
    <property type="project" value="UniProtKB-KW"/>
</dbReference>
<dbReference type="SMART" id="SM00306">
    <property type="entry name" value="HintN"/>
    <property type="match status" value="2"/>
</dbReference>
<dbReference type="InterPro" id="IPR013760">
    <property type="entry name" value="Topo_IIA-like_dom_sf"/>
</dbReference>
<keyword evidence="5" id="KW-0479">Metal-binding</keyword>
<evidence type="ECO:0000256" key="11">
    <source>
        <dbReference type="ARBA" id="ARBA00023235"/>
    </source>
</evidence>
<keyword evidence="4" id="KW-0963">Cytoplasm</keyword>
<evidence type="ECO:0000259" key="13">
    <source>
        <dbReference type="SMART" id="SM00306"/>
    </source>
</evidence>
<evidence type="ECO:0000256" key="9">
    <source>
        <dbReference type="ARBA" id="ARBA00023029"/>
    </source>
</evidence>
<keyword evidence="11 14" id="KW-0413">Isomerase</keyword>
<dbReference type="InterPro" id="IPR003615">
    <property type="entry name" value="HNH_nuc"/>
</dbReference>
<dbReference type="CDD" id="cd00081">
    <property type="entry name" value="Hint"/>
    <property type="match status" value="3"/>
</dbReference>
<evidence type="ECO:0000256" key="3">
    <source>
        <dbReference type="ARBA" id="ARBA00012895"/>
    </source>
</evidence>
<dbReference type="InterPro" id="IPR001241">
    <property type="entry name" value="Topo_IIA"/>
</dbReference>
<dbReference type="InterPro" id="IPR006171">
    <property type="entry name" value="TOPRIM_dom"/>
</dbReference>
<dbReference type="InterPro" id="IPR006141">
    <property type="entry name" value="Intein_N"/>
</dbReference>
<dbReference type="PROSITE" id="PS50817">
    <property type="entry name" value="INTEIN_N_TER"/>
    <property type="match status" value="2"/>
</dbReference>
<dbReference type="SUPFAM" id="SSF51294">
    <property type="entry name" value="Hedgehog/intein (Hint) domain"/>
    <property type="match status" value="2"/>
</dbReference>
<dbReference type="NCBIfam" id="TIGR01443">
    <property type="entry name" value="intein_Cterm"/>
    <property type="match status" value="1"/>
</dbReference>
<sequence length="1220" mass="142177">MSRYISKNASAKEKNTKITGDDCKEGLIAIVSVRVPEPQFEGQTKGKLGSSYVRPLVQKFFSESFNKYLEENPNDAKAIMAQILLAARGRDAAKRAKDLVKRKDSMSVGTLPGKLADCQSKDPNVSEIYLVEGDSAGGCHSGETKVKCANGRDISIETLVEEHKQGKENFIYTYNRKTEKIELEKIKNAWQTKITNDLVYITLDNGEKVLCTSDHPYMLRDGTYKPAKDLKTGDSLMPLYMEERIKTYELKSTKQKKIRIDDVVIQPDGKQDLVYHLADDWNIRNNQYSEKVVGKVHRHHINKNPRDNNPSNIIRLSEKDHLNIHKEDFDKQTPEYKAYMSQKMKEQSAEISERVIKDWENPEYRAKFEGQHKRMREIQIENGQMNTEHFAEYWADETHREEQSQRVTEYFQNNPDAVEGNRKRANEQWSNEELRAWRAEETRKQMSDPDNVKRKIATERETRIKNSLEFLNSIGIDNYEEQRVETKNRRVFTIKTLLSKMDESKNYSNISNTEELVNSDLYVYNHKVIKIEKYEGEPIPVYDIEVPNTHNFALSSGVFVHNSAKQGRDRVFQAILPLKGKILNVEKARLEKILKSDEIKNMITALGCGIGDEFNEDKLRYHKVIIMTDADVDGCLTGDTEVKLLDGTYKSMEKLEKLYPSQEDKFWVWASDEKGNPVPAQAHSARVTKKVKKLYKITLDNGSVIKATDNHPFRLINGEYVRADNLSVGNSLMPIYYKIEKDGFYPNYELLKIGKKWIPTHKYVNSWKESKLSKNTEYITHHIDHDRTNNTPENLTFMTRSEHSKLHGKDTHLINEYNGSEKQSKDLKENWEKGIYDDRESHFLKYNKSKEHSKVVSDKNRENWKDAEYRESMIEKKKAHMSQPEVAKKYSKLCESQWQDSEIAFRMQMTRVVNVAKKAINQFGELNEERYHNFAIKTGKNSSIFVHNSHIQTLLMTFFFRFLKPIIEKGYLYLAQPPLYRYKKGKNETYLKDDKALNDFLIEHGIGVLESETMGKQDLIELFKLVAYYKMTLSEIEKRFALPEVVRYMIENPDIITDNITLAKNLEEYIKNLGYNILSKTVNEELIQYFVQTNDGLEELIIDDNLFTSPHYNEAIYMNQKINERITDEFRDKDILKLLTMVESSAKKGAYIQRYKGLGEMNPEQLWETTMNPEDRRLLKVVIDDDEEASDTFVLFMGDEVEPRRAYIETHAKDVKHLDV</sequence>
<dbReference type="InterPro" id="IPR044925">
    <property type="entry name" value="His-Me_finger_sf"/>
</dbReference>
<gene>
    <name evidence="14" type="ORF">MNB_SV-14-1662</name>
</gene>
<dbReference type="InterPro" id="IPR049353">
    <property type="entry name" value="GyrB_hook"/>
</dbReference>
<dbReference type="CDD" id="cd00085">
    <property type="entry name" value="HNHc"/>
    <property type="match status" value="1"/>
</dbReference>
<evidence type="ECO:0000259" key="12">
    <source>
        <dbReference type="SMART" id="SM00305"/>
    </source>
</evidence>
<dbReference type="Gene3D" id="2.170.16.10">
    <property type="entry name" value="Hedgehog/Intein (Hint) domain"/>
    <property type="match status" value="2"/>
</dbReference>
<dbReference type="SMART" id="SM00433">
    <property type="entry name" value="TOP2c"/>
    <property type="match status" value="1"/>
</dbReference>
<dbReference type="PRINTS" id="PR01159">
    <property type="entry name" value="DNAGYRASEB"/>
</dbReference>
<keyword evidence="10" id="KW-0238">DNA-binding</keyword>
<protein>
    <recommendedName>
        <fullName evidence="3">DNA topoisomerase (ATP-hydrolyzing)</fullName>
        <ecNumber evidence="3">5.6.2.2</ecNumber>
    </recommendedName>
</protein>
<dbReference type="PANTHER" id="PTHR45866">
    <property type="entry name" value="DNA GYRASE/TOPOISOMERASE SUBUNIT B"/>
    <property type="match status" value="1"/>
</dbReference>
<evidence type="ECO:0000256" key="2">
    <source>
        <dbReference type="ARBA" id="ARBA00010708"/>
    </source>
</evidence>
<dbReference type="GO" id="GO:0046872">
    <property type="term" value="F:metal ion binding"/>
    <property type="evidence" value="ECO:0007669"/>
    <property type="project" value="UniProtKB-KW"/>
</dbReference>
<dbReference type="Gene3D" id="3.30.230.10">
    <property type="match status" value="1"/>
</dbReference>
<dbReference type="EMBL" id="FPHN01000072">
    <property type="protein sequence ID" value="SFV56955.1"/>
    <property type="molecule type" value="Genomic_DNA"/>
</dbReference>
<dbReference type="SUPFAM" id="SSF54211">
    <property type="entry name" value="Ribosomal protein S5 domain 2-like"/>
    <property type="match status" value="1"/>
</dbReference>
<keyword evidence="9" id="KW-0799">Topoisomerase</keyword>
<dbReference type="InterPro" id="IPR013759">
    <property type="entry name" value="Topo_IIA_B_C"/>
</dbReference>
<dbReference type="PROSITE" id="PS00177">
    <property type="entry name" value="TOPOISOMERASE_II"/>
    <property type="match status" value="1"/>
</dbReference>
<dbReference type="InterPro" id="IPR020568">
    <property type="entry name" value="Ribosomal_Su5_D2-typ_SF"/>
</dbReference>
<evidence type="ECO:0000256" key="7">
    <source>
        <dbReference type="ARBA" id="ARBA00022840"/>
    </source>
</evidence>
<dbReference type="GO" id="GO:0006265">
    <property type="term" value="P:DNA topological change"/>
    <property type="evidence" value="ECO:0007669"/>
    <property type="project" value="InterPro"/>
</dbReference>
<evidence type="ECO:0000256" key="6">
    <source>
        <dbReference type="ARBA" id="ARBA00022741"/>
    </source>
</evidence>
<dbReference type="EC" id="5.6.2.2" evidence="3"/>
<dbReference type="Pfam" id="PF14890">
    <property type="entry name" value="Intein_splicing"/>
    <property type="match status" value="2"/>
</dbReference>
<dbReference type="SUPFAM" id="SSF54060">
    <property type="entry name" value="His-Me finger endonucleases"/>
    <property type="match status" value="1"/>
</dbReference>
<dbReference type="InterPro" id="IPR014721">
    <property type="entry name" value="Ribsml_uS5_D2-typ_fold_subgr"/>
</dbReference>
<dbReference type="PRINTS" id="PR00418">
    <property type="entry name" value="TPI2FAMILY"/>
</dbReference>
<dbReference type="InterPro" id="IPR036844">
    <property type="entry name" value="Hint_dom_sf"/>
</dbReference>
<dbReference type="Gene3D" id="3.90.75.20">
    <property type="match status" value="1"/>
</dbReference>
<feature type="domain" description="Hint" evidence="12">
    <location>
        <begin position="520"/>
        <end position="568"/>
    </location>
</feature>
<evidence type="ECO:0000313" key="14">
    <source>
        <dbReference type="EMBL" id="SFV56955.1"/>
    </source>
</evidence>
<dbReference type="Gene3D" id="3.40.50.670">
    <property type="match status" value="3"/>
</dbReference>